<proteinExistence type="inferred from homology"/>
<keyword evidence="3 5" id="KW-0808">Transferase</keyword>
<dbReference type="OrthoDB" id="9794400at2"/>
<dbReference type="GO" id="GO:0005737">
    <property type="term" value="C:cytoplasm"/>
    <property type="evidence" value="ECO:0007669"/>
    <property type="project" value="UniProtKB-ARBA"/>
</dbReference>
<dbReference type="InterPro" id="IPR013123">
    <property type="entry name" value="SpoU_subst-bd"/>
</dbReference>
<dbReference type="GO" id="GO:0032259">
    <property type="term" value="P:methylation"/>
    <property type="evidence" value="ECO:0007669"/>
    <property type="project" value="UniProtKB-KW"/>
</dbReference>
<dbReference type="SUPFAM" id="SSF55315">
    <property type="entry name" value="L30e-like"/>
    <property type="match status" value="1"/>
</dbReference>
<dbReference type="CDD" id="cd18095">
    <property type="entry name" value="SpoU-like_rRNA-MTase"/>
    <property type="match status" value="1"/>
</dbReference>
<evidence type="ECO:0000313" key="6">
    <source>
        <dbReference type="Proteomes" id="UP000198615"/>
    </source>
</evidence>
<evidence type="ECO:0000256" key="1">
    <source>
        <dbReference type="ARBA" id="ARBA00007228"/>
    </source>
</evidence>
<evidence type="ECO:0000256" key="2">
    <source>
        <dbReference type="ARBA" id="ARBA00022603"/>
    </source>
</evidence>
<dbReference type="Gene3D" id="3.30.1330.30">
    <property type="match status" value="1"/>
</dbReference>
<dbReference type="InterPro" id="IPR029064">
    <property type="entry name" value="Ribosomal_eL30-like_sf"/>
</dbReference>
<dbReference type="InterPro" id="IPR029028">
    <property type="entry name" value="Alpha/beta_knot_MTases"/>
</dbReference>
<dbReference type="AlphaFoldDB" id="A0A8G2EUZ4"/>
<dbReference type="GO" id="GO:0008173">
    <property type="term" value="F:RNA methyltransferase activity"/>
    <property type="evidence" value="ECO:0007669"/>
    <property type="project" value="InterPro"/>
</dbReference>
<dbReference type="Pfam" id="PF00588">
    <property type="entry name" value="SpoU_methylase"/>
    <property type="match status" value="1"/>
</dbReference>
<dbReference type="PANTHER" id="PTHR43191">
    <property type="entry name" value="RRNA METHYLTRANSFERASE 3"/>
    <property type="match status" value="1"/>
</dbReference>
<evidence type="ECO:0000256" key="3">
    <source>
        <dbReference type="ARBA" id="ARBA00022679"/>
    </source>
</evidence>
<dbReference type="GO" id="GO:0006396">
    <property type="term" value="P:RNA processing"/>
    <property type="evidence" value="ECO:0007669"/>
    <property type="project" value="InterPro"/>
</dbReference>
<dbReference type="Pfam" id="PF22435">
    <property type="entry name" value="MRM3-like_sub_bind"/>
    <property type="match status" value="1"/>
</dbReference>
<dbReference type="Proteomes" id="UP000198615">
    <property type="component" value="Unassembled WGS sequence"/>
</dbReference>
<dbReference type="SMART" id="SM00967">
    <property type="entry name" value="SpoU_sub_bind"/>
    <property type="match status" value="1"/>
</dbReference>
<feature type="domain" description="RNA 2-O ribose methyltransferase substrate binding" evidence="4">
    <location>
        <begin position="38"/>
        <end position="114"/>
    </location>
</feature>
<dbReference type="PANTHER" id="PTHR43191:SF2">
    <property type="entry name" value="RRNA METHYLTRANSFERASE 3, MITOCHONDRIAL"/>
    <property type="match status" value="1"/>
</dbReference>
<accession>A0A8G2EUZ4</accession>
<dbReference type="SUPFAM" id="SSF75217">
    <property type="entry name" value="alpha/beta knot"/>
    <property type="match status" value="1"/>
</dbReference>
<dbReference type="InterPro" id="IPR001537">
    <property type="entry name" value="SpoU_MeTrfase"/>
</dbReference>
<gene>
    <name evidence="5" type="ORF">SAMN05660686_00170</name>
</gene>
<protein>
    <submittedName>
        <fullName evidence="5">RNA methyltransferase, TrmH family</fullName>
    </submittedName>
</protein>
<dbReference type="EMBL" id="FNBW01000001">
    <property type="protein sequence ID" value="SDF08121.1"/>
    <property type="molecule type" value="Genomic_DNA"/>
</dbReference>
<dbReference type="InterPro" id="IPR051259">
    <property type="entry name" value="rRNA_Methyltransferase"/>
</dbReference>
<keyword evidence="2 5" id="KW-0489">Methyltransferase</keyword>
<evidence type="ECO:0000313" key="5">
    <source>
        <dbReference type="EMBL" id="SDF08121.1"/>
    </source>
</evidence>
<dbReference type="InterPro" id="IPR029026">
    <property type="entry name" value="tRNA_m1G_MTases_N"/>
</dbReference>
<organism evidence="5 6">
    <name type="scientific">Thalassobaculum litoreum DSM 18839</name>
    <dbReference type="NCBI Taxonomy" id="1123362"/>
    <lineage>
        <taxon>Bacteria</taxon>
        <taxon>Pseudomonadati</taxon>
        <taxon>Pseudomonadota</taxon>
        <taxon>Alphaproteobacteria</taxon>
        <taxon>Rhodospirillales</taxon>
        <taxon>Thalassobaculaceae</taxon>
        <taxon>Thalassobaculum</taxon>
    </lineage>
</organism>
<dbReference type="Gene3D" id="3.40.1280.10">
    <property type="match status" value="1"/>
</dbReference>
<reference evidence="5 6" key="1">
    <citation type="submission" date="2016-10" db="EMBL/GenBank/DDBJ databases">
        <authorList>
            <person name="Varghese N."/>
            <person name="Submissions S."/>
        </authorList>
    </citation>
    <scope>NUCLEOTIDE SEQUENCE [LARGE SCALE GENOMIC DNA]</scope>
    <source>
        <strain evidence="5 6">DSM 18839</strain>
    </source>
</reference>
<sequence length="274" mass="28769">MAEQTRADLVITSSANPEIKAVKALATKKGRQQQNAFVSEGLRHVVEAARAGWVIRRLIVADTQAPSPVMDEARQACLDAGGRVITVSGELMTRIAKRDNAQSVIAVIEQKTSPLSDVTPEPGALWVALESVRDPGNLGSVMRSADAFGAKGLILVGHTVDPFSIESVRATMGAIVNVPLVRCDAAAFLDWRASWPGRVVGTHLSGPHRPEGLRAPTPTVLLMGNEQAGLPTEMARACDTLVRIPMRPGADSLNLAAATAIMLHGLAGGAGGLE</sequence>
<dbReference type="GO" id="GO:0003723">
    <property type="term" value="F:RNA binding"/>
    <property type="evidence" value="ECO:0007669"/>
    <property type="project" value="InterPro"/>
</dbReference>
<comment type="caution">
    <text evidence="5">The sequence shown here is derived from an EMBL/GenBank/DDBJ whole genome shotgun (WGS) entry which is preliminary data.</text>
</comment>
<comment type="similarity">
    <text evidence="1">Belongs to the class IV-like SAM-binding methyltransferase superfamily. RNA methyltransferase TrmH family.</text>
</comment>
<evidence type="ECO:0000259" key="4">
    <source>
        <dbReference type="SMART" id="SM00967"/>
    </source>
</evidence>
<keyword evidence="6" id="KW-1185">Reference proteome</keyword>
<dbReference type="RefSeq" id="WP_093147495.1">
    <property type="nucleotide sequence ID" value="NZ_FNBW01000001.1"/>
</dbReference>
<name>A0A8G2EUZ4_9PROT</name>
<dbReference type="InterPro" id="IPR053888">
    <property type="entry name" value="MRM3-like_sub_bind"/>
</dbReference>